<organism evidence="7 8">
    <name type="scientific">Serendipita indica (strain DSM 11827)</name>
    <name type="common">Root endophyte fungus</name>
    <name type="synonym">Piriformospora indica</name>
    <dbReference type="NCBI Taxonomy" id="1109443"/>
    <lineage>
        <taxon>Eukaryota</taxon>
        <taxon>Fungi</taxon>
        <taxon>Dikarya</taxon>
        <taxon>Basidiomycota</taxon>
        <taxon>Agaricomycotina</taxon>
        <taxon>Agaricomycetes</taxon>
        <taxon>Sebacinales</taxon>
        <taxon>Serendipitaceae</taxon>
        <taxon>Serendipita</taxon>
    </lineage>
</organism>
<dbReference type="InParanoid" id="G4T4Y5"/>
<feature type="transmembrane region" description="Helical" evidence="6">
    <location>
        <begin position="167"/>
        <end position="187"/>
    </location>
</feature>
<feature type="transmembrane region" description="Helical" evidence="6">
    <location>
        <begin position="230"/>
        <end position="251"/>
    </location>
</feature>
<dbReference type="PANTHER" id="PTHR43791">
    <property type="entry name" value="PERMEASE-RELATED"/>
    <property type="match status" value="1"/>
</dbReference>
<dbReference type="FunFam" id="1.20.1250.20:FF:000013">
    <property type="entry name" value="MFS general substrate transporter"/>
    <property type="match status" value="1"/>
</dbReference>
<feature type="transmembrane region" description="Helical" evidence="6">
    <location>
        <begin position="69"/>
        <end position="92"/>
    </location>
</feature>
<comment type="subcellular location">
    <subcellularLocation>
        <location evidence="1">Membrane</location>
        <topology evidence="1">Multi-pass membrane protein</topology>
    </subcellularLocation>
</comment>
<gene>
    <name evidence="7" type="ORF">PIIN_00105</name>
</gene>
<feature type="transmembrane region" description="Helical" evidence="6">
    <location>
        <begin position="299"/>
        <end position="324"/>
    </location>
</feature>
<dbReference type="SUPFAM" id="SSF103473">
    <property type="entry name" value="MFS general substrate transporter"/>
    <property type="match status" value="1"/>
</dbReference>
<accession>G4T4Y5</accession>
<feature type="transmembrane region" description="Helical" evidence="6">
    <location>
        <begin position="199"/>
        <end position="218"/>
    </location>
</feature>
<feature type="transmembrane region" description="Helical" evidence="6">
    <location>
        <begin position="137"/>
        <end position="155"/>
    </location>
</feature>
<sequence>MSTETALSDMSKPPFYVKTSEKRPIPVRALHEHLDGDIEVESRQSVEELVYVPNTAVEKRMIRKVDLHLIPILGALYSFALIDRSNLGYLYVSGMDKDLEMYKGSRYSICLTAFFIPYIMLEIPANIAIRIFGASRWLSTIALLWGITMFSMSFINTWQGIAGTRALLGALEAGFFPACAYLISCWYTRKEMQLRLACFYLMSVLAGGFASILSYGLYKLDGRNGRAGWRWILFVEGLITAGLAIAAYLLIADFPDKNRFLSVEETKLVIQRINADRGDAEYDQMTWSKLRAYLCDFKIWVFGLLFFGSTVPSYAIASFSPIILMGQGHSIVASQLLSAPPFCAAVVYALISAYACDKTGARSAYIIGQAILCVAGLMMIGYAKTYNVRYAGLFLSLMGCQANIPAVLAYQSTNIVRQSKRAISNATVIAFGGVGGIYSAFTFRSQDSPDYIPGLWATCACEFLIVALTLWMAYYFARENRKLKRKLRGPIEGTEGFYFTI</sequence>
<name>G4T4Y5_SERID</name>
<dbReference type="OMA" id="SIQALIC"/>
<dbReference type="STRING" id="1109443.G4T4Y5"/>
<evidence type="ECO:0000313" key="7">
    <source>
        <dbReference type="EMBL" id="CCA66419.1"/>
    </source>
</evidence>
<evidence type="ECO:0000313" key="8">
    <source>
        <dbReference type="Proteomes" id="UP000007148"/>
    </source>
</evidence>
<keyword evidence="3 6" id="KW-0812">Transmembrane</keyword>
<dbReference type="Pfam" id="PF07690">
    <property type="entry name" value="MFS_1"/>
    <property type="match status" value="1"/>
</dbReference>
<keyword evidence="4 6" id="KW-1133">Transmembrane helix</keyword>
<dbReference type="HOGENOM" id="CLU_001265_0_1_1"/>
<comment type="caution">
    <text evidence="7">The sequence shown here is derived from an EMBL/GenBank/DDBJ whole genome shotgun (WGS) entry which is preliminary data.</text>
</comment>
<feature type="transmembrane region" description="Helical" evidence="6">
    <location>
        <begin position="389"/>
        <end position="410"/>
    </location>
</feature>
<dbReference type="InterPro" id="IPR036259">
    <property type="entry name" value="MFS_trans_sf"/>
</dbReference>
<evidence type="ECO:0000256" key="1">
    <source>
        <dbReference type="ARBA" id="ARBA00004141"/>
    </source>
</evidence>
<dbReference type="PANTHER" id="PTHR43791:SF3">
    <property type="entry name" value="MAJOR FACILITATOR SUPERFAMILY (MFS) PROFILE DOMAIN-CONTAINING PROTEIN"/>
    <property type="match status" value="1"/>
</dbReference>
<feature type="transmembrane region" description="Helical" evidence="6">
    <location>
        <begin position="104"/>
        <end position="125"/>
    </location>
</feature>
<dbReference type="EMBL" id="CAFZ01000001">
    <property type="protein sequence ID" value="CCA66419.1"/>
    <property type="molecule type" value="Genomic_DNA"/>
</dbReference>
<dbReference type="FunFam" id="1.20.1250.20:FF:000018">
    <property type="entry name" value="MFS transporter permease"/>
    <property type="match status" value="1"/>
</dbReference>
<keyword evidence="5 6" id="KW-0472">Membrane</keyword>
<dbReference type="Proteomes" id="UP000007148">
    <property type="component" value="Unassembled WGS sequence"/>
</dbReference>
<feature type="transmembrane region" description="Helical" evidence="6">
    <location>
        <begin position="455"/>
        <end position="477"/>
    </location>
</feature>
<feature type="transmembrane region" description="Helical" evidence="6">
    <location>
        <begin position="330"/>
        <end position="351"/>
    </location>
</feature>
<reference evidence="7 8" key="1">
    <citation type="journal article" date="2011" name="PLoS Pathog.">
        <title>Endophytic Life Strategies Decoded by Genome and Transcriptome Analyses of the Mutualistic Root Symbiont Piriformospora indica.</title>
        <authorList>
            <person name="Zuccaro A."/>
            <person name="Lahrmann U."/>
            <person name="Guldener U."/>
            <person name="Langen G."/>
            <person name="Pfiffi S."/>
            <person name="Biedenkopf D."/>
            <person name="Wong P."/>
            <person name="Samans B."/>
            <person name="Grimm C."/>
            <person name="Basiewicz M."/>
            <person name="Murat C."/>
            <person name="Martin F."/>
            <person name="Kogel K.H."/>
        </authorList>
    </citation>
    <scope>NUCLEOTIDE SEQUENCE [LARGE SCALE GENOMIC DNA]</scope>
    <source>
        <strain evidence="7 8">DSM 11827</strain>
    </source>
</reference>
<dbReference type="eggNOG" id="KOG2533">
    <property type="taxonomic scope" value="Eukaryota"/>
</dbReference>
<proteinExistence type="predicted"/>
<dbReference type="GO" id="GO:0022857">
    <property type="term" value="F:transmembrane transporter activity"/>
    <property type="evidence" value="ECO:0007669"/>
    <property type="project" value="InterPro"/>
</dbReference>
<evidence type="ECO:0000256" key="5">
    <source>
        <dbReference type="ARBA" id="ARBA00023136"/>
    </source>
</evidence>
<dbReference type="GO" id="GO:0016020">
    <property type="term" value="C:membrane"/>
    <property type="evidence" value="ECO:0007669"/>
    <property type="project" value="UniProtKB-SubCell"/>
</dbReference>
<keyword evidence="8" id="KW-1185">Reference proteome</keyword>
<evidence type="ECO:0000256" key="3">
    <source>
        <dbReference type="ARBA" id="ARBA00022692"/>
    </source>
</evidence>
<protein>
    <submittedName>
        <fullName evidence="7">Related to putative tartrate transporter</fullName>
    </submittedName>
</protein>
<feature type="transmembrane region" description="Helical" evidence="6">
    <location>
        <begin position="363"/>
        <end position="383"/>
    </location>
</feature>
<keyword evidence="2" id="KW-0813">Transport</keyword>
<evidence type="ECO:0000256" key="6">
    <source>
        <dbReference type="SAM" id="Phobius"/>
    </source>
</evidence>
<evidence type="ECO:0000256" key="4">
    <source>
        <dbReference type="ARBA" id="ARBA00022989"/>
    </source>
</evidence>
<feature type="transmembrane region" description="Helical" evidence="6">
    <location>
        <begin position="422"/>
        <end position="443"/>
    </location>
</feature>
<dbReference type="OrthoDB" id="3639251at2759"/>
<dbReference type="InterPro" id="IPR011701">
    <property type="entry name" value="MFS"/>
</dbReference>
<dbReference type="AlphaFoldDB" id="G4T4Y5"/>
<evidence type="ECO:0000256" key="2">
    <source>
        <dbReference type="ARBA" id="ARBA00022448"/>
    </source>
</evidence>
<dbReference type="Gene3D" id="1.20.1250.20">
    <property type="entry name" value="MFS general substrate transporter like domains"/>
    <property type="match status" value="2"/>
</dbReference>